<evidence type="ECO:0000256" key="1">
    <source>
        <dbReference type="SAM" id="Phobius"/>
    </source>
</evidence>
<sequence length="439" mass="49743">MPYIKLSSSNQNLELYYELHGSGEIKILLIMGYLADAAAWYRQADFFAEKPDYQCVSFDNRGFNRSSSPLTLHYSTTQIAKDTIALIDHLQWRQCHVVGISMGGMTALELALLAPERILSLTLLATHAGGLAGRAPFAGIRHMARSILLSDEDSLIENAMAMLYGTRALGDPEKRKELYDYHAERVRKRIKPTLIGFIGQTMAVYRHYVSYADLLKIRYSPFQCLIMVGTEDLLVREANSYMLRRILGCRLVKLDNAGHGLQGECATEINQELFKLFESIRRKEPSKKSKRGVPEEYATEIKALEQCCQHRSHCLVYDVVGFLQGLLFGMIFYFLFPLVRLTTLQLTLQGVILFGCVNGIRRAVKCAYHAFHARRYVREHHLQLDRAAHHGGIGVALPEEPKNGIPYGCGFEFPIIPLILIANLISLIYWTRSHEQTIS</sequence>
<name>A0A818N904_9BILA</name>
<dbReference type="InterPro" id="IPR050471">
    <property type="entry name" value="AB_hydrolase"/>
</dbReference>
<feature type="domain" description="AB hydrolase-1" evidence="2">
    <location>
        <begin position="27"/>
        <end position="262"/>
    </location>
</feature>
<dbReference type="SUPFAM" id="SSF53474">
    <property type="entry name" value="alpha/beta-Hydrolases"/>
    <property type="match status" value="1"/>
</dbReference>
<dbReference type="Gene3D" id="3.40.50.1820">
    <property type="entry name" value="alpha/beta hydrolase"/>
    <property type="match status" value="1"/>
</dbReference>
<evidence type="ECO:0000313" key="5">
    <source>
        <dbReference type="Proteomes" id="UP000663869"/>
    </source>
</evidence>
<protein>
    <recommendedName>
        <fullName evidence="2">AB hydrolase-1 domain-containing protein</fullName>
    </recommendedName>
</protein>
<dbReference type="PANTHER" id="PTHR43433">
    <property type="entry name" value="HYDROLASE, ALPHA/BETA FOLD FAMILY PROTEIN"/>
    <property type="match status" value="1"/>
</dbReference>
<gene>
    <name evidence="3" type="ORF">FME351_LOCUS22034</name>
    <name evidence="4" type="ORF">TSG867_LOCUS10316</name>
</gene>
<dbReference type="EMBL" id="CAJOBQ010000470">
    <property type="protein sequence ID" value="CAF4362524.1"/>
    <property type="molecule type" value="Genomic_DNA"/>
</dbReference>
<keyword evidence="1" id="KW-0812">Transmembrane</keyword>
<dbReference type="InterPro" id="IPR029058">
    <property type="entry name" value="AB_hydrolase_fold"/>
</dbReference>
<proteinExistence type="predicted"/>
<dbReference type="AlphaFoldDB" id="A0A818N904"/>
<keyword evidence="1" id="KW-1133">Transmembrane helix</keyword>
<dbReference type="Pfam" id="PF00561">
    <property type="entry name" value="Abhydrolase_1"/>
    <property type="match status" value="1"/>
</dbReference>
<organism evidence="3 5">
    <name type="scientific">Rotaria socialis</name>
    <dbReference type="NCBI Taxonomy" id="392032"/>
    <lineage>
        <taxon>Eukaryota</taxon>
        <taxon>Metazoa</taxon>
        <taxon>Spiralia</taxon>
        <taxon>Gnathifera</taxon>
        <taxon>Rotifera</taxon>
        <taxon>Eurotatoria</taxon>
        <taxon>Bdelloidea</taxon>
        <taxon>Philodinida</taxon>
        <taxon>Philodinidae</taxon>
        <taxon>Rotaria</taxon>
    </lineage>
</organism>
<comment type="caution">
    <text evidence="3">The sequence shown here is derived from an EMBL/GenBank/DDBJ whole genome shotgun (WGS) entry which is preliminary data.</text>
</comment>
<dbReference type="PANTHER" id="PTHR43433:SF5">
    <property type="entry name" value="AB HYDROLASE-1 DOMAIN-CONTAINING PROTEIN"/>
    <property type="match status" value="1"/>
</dbReference>
<feature type="transmembrane region" description="Helical" evidence="1">
    <location>
        <begin position="411"/>
        <end position="430"/>
    </location>
</feature>
<accession>A0A818N904</accession>
<evidence type="ECO:0000313" key="4">
    <source>
        <dbReference type="EMBL" id="CAF4362524.1"/>
    </source>
</evidence>
<dbReference type="Proteomes" id="UP000663862">
    <property type="component" value="Unassembled WGS sequence"/>
</dbReference>
<dbReference type="PRINTS" id="PR00111">
    <property type="entry name" value="ABHYDROLASE"/>
</dbReference>
<evidence type="ECO:0000259" key="2">
    <source>
        <dbReference type="Pfam" id="PF00561"/>
    </source>
</evidence>
<dbReference type="Proteomes" id="UP000663869">
    <property type="component" value="Unassembled WGS sequence"/>
</dbReference>
<reference evidence="3" key="1">
    <citation type="submission" date="2021-02" db="EMBL/GenBank/DDBJ databases">
        <authorList>
            <person name="Nowell W R."/>
        </authorList>
    </citation>
    <scope>NUCLEOTIDE SEQUENCE</scope>
</reference>
<feature type="transmembrane region" description="Helical" evidence="1">
    <location>
        <begin position="315"/>
        <end position="336"/>
    </location>
</feature>
<keyword evidence="1" id="KW-0472">Membrane</keyword>
<dbReference type="EMBL" id="CAJNYU010002807">
    <property type="protein sequence ID" value="CAF3602627.1"/>
    <property type="molecule type" value="Genomic_DNA"/>
</dbReference>
<dbReference type="InterPro" id="IPR000073">
    <property type="entry name" value="AB_hydrolase_1"/>
</dbReference>
<evidence type="ECO:0000313" key="3">
    <source>
        <dbReference type="EMBL" id="CAF3602627.1"/>
    </source>
</evidence>